<proteinExistence type="predicted"/>
<dbReference type="AlphaFoldDB" id="A0A0B0I9V2"/>
<keyword evidence="1" id="KW-1133">Transmembrane helix</keyword>
<feature type="transmembrane region" description="Helical" evidence="1">
    <location>
        <begin position="20"/>
        <end position="38"/>
    </location>
</feature>
<organism evidence="2 3">
    <name type="scientific">Halalkalibacter okhensis</name>
    <dbReference type="NCBI Taxonomy" id="333138"/>
    <lineage>
        <taxon>Bacteria</taxon>
        <taxon>Bacillati</taxon>
        <taxon>Bacillota</taxon>
        <taxon>Bacilli</taxon>
        <taxon>Bacillales</taxon>
        <taxon>Bacillaceae</taxon>
        <taxon>Halalkalibacter</taxon>
    </lineage>
</organism>
<accession>A0A0B0I9V2</accession>
<gene>
    <name evidence="2" type="ORF">LQ50_15580</name>
</gene>
<keyword evidence="1" id="KW-0472">Membrane</keyword>
<feature type="transmembrane region" description="Helical" evidence="1">
    <location>
        <begin position="44"/>
        <end position="63"/>
    </location>
</feature>
<reference evidence="2 3" key="1">
    <citation type="submission" date="2014-09" db="EMBL/GenBank/DDBJ databases">
        <title>Genome sequencing and annotation of Bacillus Okhensis strain Kh10-101T.</title>
        <authorList>
            <person name="Prakash J.S."/>
        </authorList>
    </citation>
    <scope>NUCLEOTIDE SEQUENCE [LARGE SCALE GENOMIC DNA]</scope>
    <source>
        <strain evidence="3">Kh10-101T</strain>
    </source>
</reference>
<sequence length="68" mass="8105">MFFKKVSKKETKNWEKGCIFGFYSFIMAFFINQIYVYFFSSYLFSNFAILGIGLLSAFAWSFFKNVRS</sequence>
<protein>
    <submittedName>
        <fullName evidence="2">Uncharacterized protein</fullName>
    </submittedName>
</protein>
<dbReference type="Proteomes" id="UP000030832">
    <property type="component" value="Unassembled WGS sequence"/>
</dbReference>
<dbReference type="eggNOG" id="ENOG5030EK3">
    <property type="taxonomic scope" value="Bacteria"/>
</dbReference>
<evidence type="ECO:0000313" key="2">
    <source>
        <dbReference type="EMBL" id="KHF39313.1"/>
    </source>
</evidence>
<keyword evidence="3" id="KW-1185">Reference proteome</keyword>
<comment type="caution">
    <text evidence="2">The sequence shown here is derived from an EMBL/GenBank/DDBJ whole genome shotgun (WGS) entry which is preliminary data.</text>
</comment>
<keyword evidence="1" id="KW-0812">Transmembrane</keyword>
<evidence type="ECO:0000256" key="1">
    <source>
        <dbReference type="SAM" id="Phobius"/>
    </source>
</evidence>
<evidence type="ECO:0000313" key="3">
    <source>
        <dbReference type="Proteomes" id="UP000030832"/>
    </source>
</evidence>
<name>A0A0B0I9V2_9BACI</name>
<dbReference type="EMBL" id="JRJU01000020">
    <property type="protein sequence ID" value="KHF39313.1"/>
    <property type="molecule type" value="Genomic_DNA"/>
</dbReference>